<dbReference type="Pfam" id="PF13843">
    <property type="entry name" value="DDE_Tnp_1_7"/>
    <property type="match status" value="2"/>
</dbReference>
<accession>A0A9P0NZJ2</accession>
<feature type="domain" description="PiggyBac transposable element-derived protein" evidence="2">
    <location>
        <begin position="135"/>
        <end position="247"/>
    </location>
</feature>
<dbReference type="EMBL" id="CAKOFQ010006690">
    <property type="protein sequence ID" value="CAH1960861.1"/>
    <property type="molecule type" value="Genomic_DNA"/>
</dbReference>
<keyword evidence="4" id="KW-1185">Reference proteome</keyword>
<feature type="domain" description="PiggyBac transposable element-derived protein" evidence="2">
    <location>
        <begin position="250"/>
        <end position="374"/>
    </location>
</feature>
<reference evidence="3" key="1">
    <citation type="submission" date="2022-03" db="EMBL/GenBank/DDBJ databases">
        <authorList>
            <person name="Sayadi A."/>
        </authorList>
    </citation>
    <scope>NUCLEOTIDE SEQUENCE</scope>
</reference>
<dbReference type="Proteomes" id="UP001152888">
    <property type="component" value="Unassembled WGS sequence"/>
</dbReference>
<organism evidence="3 4">
    <name type="scientific">Acanthoscelides obtectus</name>
    <name type="common">Bean weevil</name>
    <name type="synonym">Bruchus obtectus</name>
    <dbReference type="NCBI Taxonomy" id="200917"/>
    <lineage>
        <taxon>Eukaryota</taxon>
        <taxon>Metazoa</taxon>
        <taxon>Ecdysozoa</taxon>
        <taxon>Arthropoda</taxon>
        <taxon>Hexapoda</taxon>
        <taxon>Insecta</taxon>
        <taxon>Pterygota</taxon>
        <taxon>Neoptera</taxon>
        <taxon>Endopterygota</taxon>
        <taxon>Coleoptera</taxon>
        <taxon>Polyphaga</taxon>
        <taxon>Cucujiformia</taxon>
        <taxon>Chrysomeloidea</taxon>
        <taxon>Chrysomelidae</taxon>
        <taxon>Bruchinae</taxon>
        <taxon>Bruchini</taxon>
        <taxon>Acanthoscelides</taxon>
    </lineage>
</organism>
<gene>
    <name evidence="3" type="ORF">ACAOBT_LOCUS3837</name>
</gene>
<evidence type="ECO:0000313" key="3">
    <source>
        <dbReference type="EMBL" id="CAH1960861.1"/>
    </source>
</evidence>
<dbReference type="PANTHER" id="PTHR46599:SF3">
    <property type="entry name" value="PIGGYBAC TRANSPOSABLE ELEMENT-DERIVED PROTEIN 4"/>
    <property type="match status" value="1"/>
</dbReference>
<dbReference type="InterPro" id="IPR029526">
    <property type="entry name" value="PGBD"/>
</dbReference>
<dbReference type="AlphaFoldDB" id="A0A9P0NZJ2"/>
<comment type="caution">
    <text evidence="3">The sequence shown here is derived from an EMBL/GenBank/DDBJ whole genome shotgun (WGS) entry which is preliminary data.</text>
</comment>
<proteinExistence type="predicted"/>
<feature type="compositionally biased region" description="Low complexity" evidence="1">
    <location>
        <begin position="46"/>
        <end position="73"/>
    </location>
</feature>
<dbReference type="PANTHER" id="PTHR46599">
    <property type="entry name" value="PIGGYBAC TRANSPOSABLE ELEMENT-DERIVED PROTEIN 4"/>
    <property type="match status" value="1"/>
</dbReference>
<evidence type="ECO:0000259" key="2">
    <source>
        <dbReference type="Pfam" id="PF13843"/>
    </source>
</evidence>
<feature type="region of interest" description="Disordered" evidence="1">
    <location>
        <begin position="1"/>
        <end position="86"/>
    </location>
</feature>
<evidence type="ECO:0000313" key="4">
    <source>
        <dbReference type="Proteomes" id="UP001152888"/>
    </source>
</evidence>
<feature type="compositionally biased region" description="Polar residues" evidence="1">
    <location>
        <begin position="1"/>
        <end position="30"/>
    </location>
</feature>
<dbReference type="OrthoDB" id="6778319at2759"/>
<protein>
    <recommendedName>
        <fullName evidence="2">PiggyBac transposable element-derived protein domain-containing protein</fullName>
    </recommendedName>
</protein>
<evidence type="ECO:0000256" key="1">
    <source>
        <dbReference type="SAM" id="MobiDB-lite"/>
    </source>
</evidence>
<sequence length="474" mass="54441">MSDEPSTSSGRPKRSCTGNSQNKKQILTQKELQEIADNWDDWEDFSSSGSEYLNSESDDGSNSAGSSLPSSHSLDCDLDEVDTEESHNVNTLLQDNEDWHDVDGTSLRSDIIFSGAEQYMYHHGIYPDDSNDLRPTDVYERFIDDEILEIIVSETNRNGTQLLQKPNIRRSARIRRWVPTNKKEIKKFLGIVMYMGIVKYPKIPDYWRKNRLYNNTFVPSVMSRNRFQLLLRVLHFANNDAVDKDNRLYKTHLLGTLRKNRKGLSKEVMSAQLKRGEIVGKENTTGLVIGKWKDKRDVPFLSTKHTLDIKATGKKNRKGEEVKKPSAILEYNAGKDGIDVSDQMASYFSPLRKTIRWYHKLMFEILLNTAVINSLNIYKHFKKQNIQVGAFREMLIESLTQVPSVPVNEDKHSLISTEERTADGRKKRKRCISCYEKKAREGGRVVGMKQAKLVSTKCGQCNIHLCFTCFTEKH</sequence>
<name>A0A9P0NZJ2_ACAOB</name>